<protein>
    <submittedName>
        <fullName evidence="1">Uncharacterized protein</fullName>
    </submittedName>
</protein>
<dbReference type="EMBL" id="ML213528">
    <property type="protein sequence ID" value="TFK46733.1"/>
    <property type="molecule type" value="Genomic_DNA"/>
</dbReference>
<accession>A0A5C3MPP9</accession>
<name>A0A5C3MPP9_9AGAM</name>
<organism evidence="1 2">
    <name type="scientific">Heliocybe sulcata</name>
    <dbReference type="NCBI Taxonomy" id="5364"/>
    <lineage>
        <taxon>Eukaryota</taxon>
        <taxon>Fungi</taxon>
        <taxon>Dikarya</taxon>
        <taxon>Basidiomycota</taxon>
        <taxon>Agaricomycotina</taxon>
        <taxon>Agaricomycetes</taxon>
        <taxon>Gloeophyllales</taxon>
        <taxon>Gloeophyllaceae</taxon>
        <taxon>Heliocybe</taxon>
    </lineage>
</organism>
<keyword evidence="2" id="KW-1185">Reference proteome</keyword>
<gene>
    <name evidence="1" type="ORF">OE88DRAFT_1667424</name>
</gene>
<reference evidence="1 2" key="1">
    <citation type="journal article" date="2019" name="Nat. Ecol. Evol.">
        <title>Megaphylogeny resolves global patterns of mushroom evolution.</title>
        <authorList>
            <person name="Varga T."/>
            <person name="Krizsan K."/>
            <person name="Foldi C."/>
            <person name="Dima B."/>
            <person name="Sanchez-Garcia M."/>
            <person name="Sanchez-Ramirez S."/>
            <person name="Szollosi G.J."/>
            <person name="Szarkandi J.G."/>
            <person name="Papp V."/>
            <person name="Albert L."/>
            <person name="Andreopoulos W."/>
            <person name="Angelini C."/>
            <person name="Antonin V."/>
            <person name="Barry K.W."/>
            <person name="Bougher N.L."/>
            <person name="Buchanan P."/>
            <person name="Buyck B."/>
            <person name="Bense V."/>
            <person name="Catcheside P."/>
            <person name="Chovatia M."/>
            <person name="Cooper J."/>
            <person name="Damon W."/>
            <person name="Desjardin D."/>
            <person name="Finy P."/>
            <person name="Geml J."/>
            <person name="Haridas S."/>
            <person name="Hughes K."/>
            <person name="Justo A."/>
            <person name="Karasinski D."/>
            <person name="Kautmanova I."/>
            <person name="Kiss B."/>
            <person name="Kocsube S."/>
            <person name="Kotiranta H."/>
            <person name="LaButti K.M."/>
            <person name="Lechner B.E."/>
            <person name="Liimatainen K."/>
            <person name="Lipzen A."/>
            <person name="Lukacs Z."/>
            <person name="Mihaltcheva S."/>
            <person name="Morgado L.N."/>
            <person name="Niskanen T."/>
            <person name="Noordeloos M.E."/>
            <person name="Ohm R.A."/>
            <person name="Ortiz-Santana B."/>
            <person name="Ovrebo C."/>
            <person name="Racz N."/>
            <person name="Riley R."/>
            <person name="Savchenko A."/>
            <person name="Shiryaev A."/>
            <person name="Soop K."/>
            <person name="Spirin V."/>
            <person name="Szebenyi C."/>
            <person name="Tomsovsky M."/>
            <person name="Tulloss R.E."/>
            <person name="Uehling J."/>
            <person name="Grigoriev I.V."/>
            <person name="Vagvolgyi C."/>
            <person name="Papp T."/>
            <person name="Martin F.M."/>
            <person name="Miettinen O."/>
            <person name="Hibbett D.S."/>
            <person name="Nagy L.G."/>
        </authorList>
    </citation>
    <scope>NUCLEOTIDE SEQUENCE [LARGE SCALE GENOMIC DNA]</scope>
    <source>
        <strain evidence="1 2">OMC1185</strain>
    </source>
</reference>
<dbReference type="Proteomes" id="UP000305948">
    <property type="component" value="Unassembled WGS sequence"/>
</dbReference>
<sequence length="51" mass="5453">MTRESDVGERFLLLAEDESAPMPMDQGSALGAGVFGIVALQLLPRRLSLPP</sequence>
<proteinExistence type="predicted"/>
<evidence type="ECO:0000313" key="1">
    <source>
        <dbReference type="EMBL" id="TFK46733.1"/>
    </source>
</evidence>
<dbReference type="AlphaFoldDB" id="A0A5C3MPP9"/>
<evidence type="ECO:0000313" key="2">
    <source>
        <dbReference type="Proteomes" id="UP000305948"/>
    </source>
</evidence>